<evidence type="ECO:0000256" key="2">
    <source>
        <dbReference type="ARBA" id="ARBA00022448"/>
    </source>
</evidence>
<keyword evidence="2" id="KW-0813">Transport</keyword>
<keyword evidence="4 6" id="KW-0067">ATP-binding</keyword>
<proteinExistence type="inferred from homology"/>
<dbReference type="SMART" id="SM00382">
    <property type="entry name" value="AAA"/>
    <property type="match status" value="1"/>
</dbReference>
<dbReference type="GO" id="GO:0005524">
    <property type="term" value="F:ATP binding"/>
    <property type="evidence" value="ECO:0007669"/>
    <property type="project" value="UniProtKB-KW"/>
</dbReference>
<evidence type="ECO:0000256" key="3">
    <source>
        <dbReference type="ARBA" id="ARBA00022741"/>
    </source>
</evidence>
<dbReference type="EMBL" id="DXBG01000190">
    <property type="protein sequence ID" value="HIZ65875.1"/>
    <property type="molecule type" value="Genomic_DNA"/>
</dbReference>
<name>A0A9D2FSV4_9FIRM</name>
<keyword evidence="3" id="KW-0547">Nucleotide-binding</keyword>
<gene>
    <name evidence="6" type="ORF">H9809_08260</name>
</gene>
<organism evidence="6 7">
    <name type="scientific">Candidatus Blautia pullicola</name>
    <dbReference type="NCBI Taxonomy" id="2838498"/>
    <lineage>
        <taxon>Bacteria</taxon>
        <taxon>Bacillati</taxon>
        <taxon>Bacillota</taxon>
        <taxon>Clostridia</taxon>
        <taxon>Lachnospirales</taxon>
        <taxon>Lachnospiraceae</taxon>
        <taxon>Blautia</taxon>
    </lineage>
</organism>
<dbReference type="Proteomes" id="UP000824056">
    <property type="component" value="Unassembled WGS sequence"/>
</dbReference>
<dbReference type="PANTHER" id="PTHR42711:SF5">
    <property type="entry name" value="ABC TRANSPORTER ATP-BINDING PROTEIN NATA"/>
    <property type="match status" value="1"/>
</dbReference>
<evidence type="ECO:0000313" key="7">
    <source>
        <dbReference type="Proteomes" id="UP000824056"/>
    </source>
</evidence>
<evidence type="ECO:0000313" key="6">
    <source>
        <dbReference type="EMBL" id="HIZ65875.1"/>
    </source>
</evidence>
<dbReference type="PROSITE" id="PS00211">
    <property type="entry name" value="ABC_TRANSPORTER_1"/>
    <property type="match status" value="1"/>
</dbReference>
<feature type="domain" description="ABC transporter" evidence="5">
    <location>
        <begin position="2"/>
        <end position="205"/>
    </location>
</feature>
<dbReference type="InterPro" id="IPR027417">
    <property type="entry name" value="P-loop_NTPase"/>
</dbReference>
<dbReference type="GO" id="GO:0016887">
    <property type="term" value="F:ATP hydrolysis activity"/>
    <property type="evidence" value="ECO:0007669"/>
    <property type="project" value="InterPro"/>
</dbReference>
<evidence type="ECO:0000256" key="1">
    <source>
        <dbReference type="ARBA" id="ARBA00005417"/>
    </source>
</evidence>
<dbReference type="Pfam" id="PF00005">
    <property type="entry name" value="ABC_tran"/>
    <property type="match status" value="1"/>
</dbReference>
<comment type="similarity">
    <text evidence="1">Belongs to the ABC transporter superfamily.</text>
</comment>
<dbReference type="InterPro" id="IPR050763">
    <property type="entry name" value="ABC_transporter_ATP-binding"/>
</dbReference>
<evidence type="ECO:0000256" key="4">
    <source>
        <dbReference type="ARBA" id="ARBA00022840"/>
    </source>
</evidence>
<dbReference type="AlphaFoldDB" id="A0A9D2FSV4"/>
<evidence type="ECO:0000259" key="5">
    <source>
        <dbReference type="PROSITE" id="PS50893"/>
    </source>
</evidence>
<sequence length="205" mass="22960">MAEVKHIFKAYGNNQVLADFSAVFPEGKITCVMAPSGKGKTTLLRILLGLEKPDKGQLSGFSKRKKSAVFQEDRLCENLSAGANVDLVRPGKKSRRTITGFFKKQEDKSAEHEWTAGFERLGLSDCINRPVRELSGGMRRRVALLRALYADWDILFLDEPFKGLDEDTKVRTIEFVKQQCRGRTVICVTHELKEAEMLGAGILVL</sequence>
<reference evidence="6" key="2">
    <citation type="submission" date="2021-04" db="EMBL/GenBank/DDBJ databases">
        <authorList>
            <person name="Gilroy R."/>
        </authorList>
    </citation>
    <scope>NUCLEOTIDE SEQUENCE</scope>
    <source>
        <strain evidence="6">1068</strain>
    </source>
</reference>
<dbReference type="InterPro" id="IPR017871">
    <property type="entry name" value="ABC_transporter-like_CS"/>
</dbReference>
<dbReference type="Gene3D" id="3.40.50.300">
    <property type="entry name" value="P-loop containing nucleotide triphosphate hydrolases"/>
    <property type="match status" value="1"/>
</dbReference>
<accession>A0A9D2FSV4</accession>
<dbReference type="InterPro" id="IPR003593">
    <property type="entry name" value="AAA+_ATPase"/>
</dbReference>
<dbReference type="PANTHER" id="PTHR42711">
    <property type="entry name" value="ABC TRANSPORTER ATP-BINDING PROTEIN"/>
    <property type="match status" value="1"/>
</dbReference>
<dbReference type="InterPro" id="IPR003439">
    <property type="entry name" value="ABC_transporter-like_ATP-bd"/>
</dbReference>
<protein>
    <submittedName>
        <fullName evidence="6">ATP-binding cassette domain-containing protein</fullName>
    </submittedName>
</protein>
<dbReference type="PROSITE" id="PS50893">
    <property type="entry name" value="ABC_TRANSPORTER_2"/>
    <property type="match status" value="1"/>
</dbReference>
<comment type="caution">
    <text evidence="6">The sequence shown here is derived from an EMBL/GenBank/DDBJ whole genome shotgun (WGS) entry which is preliminary data.</text>
</comment>
<reference evidence="6" key="1">
    <citation type="journal article" date="2021" name="PeerJ">
        <title>Extensive microbial diversity within the chicken gut microbiome revealed by metagenomics and culture.</title>
        <authorList>
            <person name="Gilroy R."/>
            <person name="Ravi A."/>
            <person name="Getino M."/>
            <person name="Pursley I."/>
            <person name="Horton D.L."/>
            <person name="Alikhan N.F."/>
            <person name="Baker D."/>
            <person name="Gharbi K."/>
            <person name="Hall N."/>
            <person name="Watson M."/>
            <person name="Adriaenssens E.M."/>
            <person name="Foster-Nyarko E."/>
            <person name="Jarju S."/>
            <person name="Secka A."/>
            <person name="Antonio M."/>
            <person name="Oren A."/>
            <person name="Chaudhuri R.R."/>
            <person name="La Ragione R."/>
            <person name="Hildebrand F."/>
            <person name="Pallen M.J."/>
        </authorList>
    </citation>
    <scope>NUCLEOTIDE SEQUENCE</scope>
    <source>
        <strain evidence="6">1068</strain>
    </source>
</reference>
<dbReference type="SUPFAM" id="SSF52540">
    <property type="entry name" value="P-loop containing nucleoside triphosphate hydrolases"/>
    <property type="match status" value="1"/>
</dbReference>